<sequence>MREKTSEEERKWRQILEEKENLLKESGKWLLDLQHFLVASNDNEDVISGVRSLGVDLSGRLHESFFPVEEGHFVVTFPEWCQRSLNQLEEEIVDFKMVKTWHSKELKLESECRLRGSNLGSILSIAVSDEDGHVFVVDGGDKSIKEFGETGEFVGRCLLSDEGFLPWDICCLSHDNFVVSGSGMGLSPPPASKFHSSSLSLKLILSLSFLHPQLFPSLSISAYVFRCHPNLPFFDDGKRKKKKMKKAKRSKRKL</sequence>
<dbReference type="Gene3D" id="2.120.10.30">
    <property type="entry name" value="TolB, C-terminal domain"/>
    <property type="match status" value="1"/>
</dbReference>
<reference evidence="1" key="1">
    <citation type="submission" date="2021-01" db="EMBL/GenBank/DDBJ databases">
        <authorList>
            <person name="Li R."/>
            <person name="Bekaert M."/>
        </authorList>
    </citation>
    <scope>NUCLEOTIDE SEQUENCE</scope>
    <source>
        <strain evidence="1">Farmed</strain>
    </source>
</reference>
<name>A0A812D765_ACAPH</name>
<evidence type="ECO:0000313" key="1">
    <source>
        <dbReference type="EMBL" id="CAE1293658.1"/>
    </source>
</evidence>
<evidence type="ECO:0000313" key="2">
    <source>
        <dbReference type="Proteomes" id="UP000597762"/>
    </source>
</evidence>
<gene>
    <name evidence="1" type="ORF">SPHA_49937</name>
</gene>
<dbReference type="Proteomes" id="UP000597762">
    <property type="component" value="Unassembled WGS sequence"/>
</dbReference>
<comment type="caution">
    <text evidence="1">The sequence shown here is derived from an EMBL/GenBank/DDBJ whole genome shotgun (WGS) entry which is preliminary data.</text>
</comment>
<protein>
    <submittedName>
        <fullName evidence="1">Uncharacterized protein</fullName>
    </submittedName>
</protein>
<dbReference type="EMBL" id="CAHIKZ030002906">
    <property type="protein sequence ID" value="CAE1293658.1"/>
    <property type="molecule type" value="Genomic_DNA"/>
</dbReference>
<proteinExistence type="predicted"/>
<accession>A0A812D765</accession>
<keyword evidence="2" id="KW-1185">Reference proteome</keyword>
<organism evidence="1 2">
    <name type="scientific">Acanthosepion pharaonis</name>
    <name type="common">Pharaoh cuttlefish</name>
    <name type="synonym">Sepia pharaonis</name>
    <dbReference type="NCBI Taxonomy" id="158019"/>
    <lineage>
        <taxon>Eukaryota</taxon>
        <taxon>Metazoa</taxon>
        <taxon>Spiralia</taxon>
        <taxon>Lophotrochozoa</taxon>
        <taxon>Mollusca</taxon>
        <taxon>Cephalopoda</taxon>
        <taxon>Coleoidea</taxon>
        <taxon>Decapodiformes</taxon>
        <taxon>Sepiida</taxon>
        <taxon>Sepiina</taxon>
        <taxon>Sepiidae</taxon>
        <taxon>Acanthosepion</taxon>
    </lineage>
</organism>
<dbReference type="AlphaFoldDB" id="A0A812D765"/>
<dbReference type="InterPro" id="IPR011042">
    <property type="entry name" value="6-blade_b-propeller_TolB-like"/>
</dbReference>
<dbReference type="SUPFAM" id="SSF101898">
    <property type="entry name" value="NHL repeat"/>
    <property type="match status" value="1"/>
</dbReference>